<accession>A0ABP3H1T4</accession>
<sequence>MAPRYDELAVTALRLNPAAPIERDYYLMRFPGRWKEPLRRLAKARRGGDVASIPIASLNNAITALVPDCVVTLTYAGRSDDDQDWLLAYRDVNPAAIFNVVTAWVRAQKGAPEQISSTLSQLHASDLIWTPVRLNLAATDQRAHAMRLLPMEIAATLSRPNAQCPHNSLRFLRCPSDDGAEIMSWPPERVEDQTPFSVKIGITAQTLPTSNELLIYLSFGVRRWMPVRGKLAFDHGHSVYLAPTVPYLTGLQNSRHFGIAKIKLTKVTDSEGKTSYLPRWDDSLAGVLDQIGCLSRLPDPQQLTDKPLEYLQRHGDAAALVYSTGMLSSEKVSAGLSIADREPLMKWVISELAPHLHPAPALPREKTTIYKGLSGISEGTIPAGYLGKVVGPRLTVELLTDTDRATQYALDRLATRLGATLPRAEQLDEHESLIDLGPLTVGIRRLETPTIRADLDRNGRRLQAAVEDRVDHITQTLGNAPHPTVALVEIAHPDAYQGQRRADDPKFAIRHGLACSGRLSQFVTPVADPNRPARVREGKPPSDPNRERFAAAVDDLFRQLGVRPAPLPAPARDTLVRQPALLALWMIRQNKKRIWGVTRQVPVAILIDPTGQYVQVRAPEVSWQPLHTGLIEIGKRYVHADLNCGPDDVARFIEDALGEAIVAYPDTLLLTHAQNLRSVWGSLANNRIELDTLRIGGSAPRPIAELPGLRHIRVRTEEDGETPECYGVSGDDTGQPKGLWRFLLPRVYGSTTGKPSTHSGALKGVSKIVSAEHDGKPVAPKPKAQVWNPQFIELLVAGIQEGSGDKPEHWAALAHDLRDAAPYVRNSTVLPWPLHLAAQIEEYLLPTTITDSSSGT</sequence>
<evidence type="ECO:0000313" key="6">
    <source>
        <dbReference type="Proteomes" id="UP001501822"/>
    </source>
</evidence>
<evidence type="ECO:0000256" key="1">
    <source>
        <dbReference type="SAM" id="MobiDB-lite"/>
    </source>
</evidence>
<dbReference type="EMBL" id="BAAABM010000053">
    <property type="protein sequence ID" value="GAA0360214.1"/>
    <property type="molecule type" value="Genomic_DNA"/>
</dbReference>
<organism evidence="5 6">
    <name type="scientific">Actinoallomurus spadix</name>
    <dbReference type="NCBI Taxonomy" id="79912"/>
    <lineage>
        <taxon>Bacteria</taxon>
        <taxon>Bacillati</taxon>
        <taxon>Actinomycetota</taxon>
        <taxon>Actinomycetes</taxon>
        <taxon>Streptosporangiales</taxon>
        <taxon>Thermomonosporaceae</taxon>
        <taxon>Actinoallomurus</taxon>
    </lineage>
</organism>
<comment type="caution">
    <text evidence="5">The sequence shown here is derived from an EMBL/GenBank/DDBJ whole genome shotgun (WGS) entry which is preliminary data.</text>
</comment>
<name>A0ABP3H1T4_9ACTN</name>
<dbReference type="InterPro" id="IPR025085">
    <property type="entry name" value="pPIWI_RE_X"/>
</dbReference>
<feature type="domain" description="pPIWI-RE RNaseH" evidence="2">
    <location>
        <begin position="582"/>
        <end position="846"/>
    </location>
</feature>
<proteinExistence type="predicted"/>
<evidence type="ECO:0008006" key="7">
    <source>
        <dbReference type="Google" id="ProtNLM"/>
    </source>
</evidence>
<dbReference type="InterPro" id="IPR024996">
    <property type="entry name" value="RNaseH_pPIWI_RE"/>
</dbReference>
<dbReference type="Pfam" id="PF18157">
    <property type="entry name" value="MID_pPIWI_RE"/>
    <property type="match status" value="1"/>
</dbReference>
<keyword evidence="6" id="KW-1185">Reference proteome</keyword>
<evidence type="ECO:0000259" key="4">
    <source>
        <dbReference type="Pfam" id="PF18157"/>
    </source>
</evidence>
<feature type="compositionally biased region" description="Basic and acidic residues" evidence="1">
    <location>
        <begin position="534"/>
        <end position="546"/>
    </location>
</feature>
<dbReference type="Proteomes" id="UP001501822">
    <property type="component" value="Unassembled WGS sequence"/>
</dbReference>
<dbReference type="RefSeq" id="WP_252803775.1">
    <property type="nucleotide sequence ID" value="NZ_BAAABM010000053.1"/>
</dbReference>
<evidence type="ECO:0000259" key="2">
    <source>
        <dbReference type="Pfam" id="PF13032"/>
    </source>
</evidence>
<evidence type="ECO:0000313" key="5">
    <source>
        <dbReference type="EMBL" id="GAA0360214.1"/>
    </source>
</evidence>
<feature type="domain" description="Prokaryotic pPIWI-RE MID" evidence="4">
    <location>
        <begin position="451"/>
        <end position="567"/>
    </location>
</feature>
<dbReference type="Pfam" id="PF13032">
    <property type="entry name" value="RNaseH_pPIWI_RE"/>
    <property type="match status" value="1"/>
</dbReference>
<protein>
    <recommendedName>
        <fullName evidence="7">DUF3893 domain-containing protein</fullName>
    </recommendedName>
</protein>
<reference evidence="6" key="1">
    <citation type="journal article" date="2019" name="Int. J. Syst. Evol. Microbiol.">
        <title>The Global Catalogue of Microorganisms (GCM) 10K type strain sequencing project: providing services to taxonomists for standard genome sequencing and annotation.</title>
        <authorList>
            <consortium name="The Broad Institute Genomics Platform"/>
            <consortium name="The Broad Institute Genome Sequencing Center for Infectious Disease"/>
            <person name="Wu L."/>
            <person name="Ma J."/>
        </authorList>
    </citation>
    <scope>NUCLEOTIDE SEQUENCE [LARGE SCALE GENOMIC DNA]</scope>
    <source>
        <strain evidence="6">JCM 3146</strain>
    </source>
</reference>
<dbReference type="InterPro" id="IPR040496">
    <property type="entry name" value="MID_pPIWI_RE"/>
</dbReference>
<feature type="region of interest" description="Disordered" evidence="1">
    <location>
        <begin position="525"/>
        <end position="546"/>
    </location>
</feature>
<feature type="domain" description="pPIWI-RE module N-terminal" evidence="3">
    <location>
        <begin position="14"/>
        <end position="373"/>
    </location>
</feature>
<evidence type="ECO:0000259" key="3">
    <source>
        <dbReference type="Pfam" id="PF13111"/>
    </source>
</evidence>
<dbReference type="Pfam" id="PF13111">
    <property type="entry name" value="pPIWI_RE_X"/>
    <property type="match status" value="1"/>
</dbReference>
<gene>
    <name evidence="5" type="ORF">GCM10010151_57580</name>
</gene>